<dbReference type="SUPFAM" id="SSF56925">
    <property type="entry name" value="OMPA-like"/>
    <property type="match status" value="1"/>
</dbReference>
<name>A0A362WZD8_9FLAO</name>
<feature type="signal peptide" evidence="2">
    <location>
        <begin position="1"/>
        <end position="22"/>
    </location>
</feature>
<dbReference type="Pfam" id="PF13505">
    <property type="entry name" value="OMP_b-brl"/>
    <property type="match status" value="1"/>
</dbReference>
<dbReference type="InterPro" id="IPR011250">
    <property type="entry name" value="OMP/PagP_B-barrel"/>
</dbReference>
<feature type="domain" description="Outer membrane protein beta-barrel" evidence="3">
    <location>
        <begin position="10"/>
        <end position="183"/>
    </location>
</feature>
<evidence type="ECO:0000259" key="3">
    <source>
        <dbReference type="Pfam" id="PF13505"/>
    </source>
</evidence>
<evidence type="ECO:0000313" key="4">
    <source>
        <dbReference type="EMBL" id="PQV47810.1"/>
    </source>
</evidence>
<evidence type="ECO:0000313" key="5">
    <source>
        <dbReference type="Proteomes" id="UP000251545"/>
    </source>
</evidence>
<dbReference type="RefSeq" id="WP_105474011.1">
    <property type="nucleotide sequence ID" value="NZ_PVEO01000006.1"/>
</dbReference>
<protein>
    <submittedName>
        <fullName evidence="4">Outer membrane protein with beta-barrel domain</fullName>
    </submittedName>
</protein>
<dbReference type="Proteomes" id="UP000251545">
    <property type="component" value="Unassembled WGS sequence"/>
</dbReference>
<sequence>MKKLKFIIVVLSLAFYTISSFSQNKWSAEFRPNIDFPTKDFVDSNIKTGFGFEIAVNYRFMEHLGAYVGWGYNNFNIKDSDIDFDETGYTFGLQFIHPIASSQSLSYLFRAGAIYNHIEVEDNDGNIIDDSGHGLGWEVGAGLNYHLGSNWNLRPQIGYRALSRNLNIEGTKTNIDVNYIAIGIGIAKTF</sequence>
<dbReference type="EMBL" id="PVEO01000006">
    <property type="protein sequence ID" value="PQV47810.1"/>
    <property type="molecule type" value="Genomic_DNA"/>
</dbReference>
<dbReference type="Gene3D" id="2.40.160.20">
    <property type="match status" value="1"/>
</dbReference>
<reference evidence="4 5" key="1">
    <citation type="submission" date="2018-02" db="EMBL/GenBank/DDBJ databases">
        <title>Genomic Encyclopedia of Archaeal and Bacterial Type Strains, Phase II (KMG-II): from individual species to whole genera.</title>
        <authorList>
            <person name="Goeker M."/>
        </authorList>
    </citation>
    <scope>NUCLEOTIDE SEQUENCE [LARGE SCALE GENOMIC DNA]</scope>
    <source>
        <strain evidence="4 5">DSM 21165</strain>
    </source>
</reference>
<feature type="chain" id="PRO_5016825190" evidence="2">
    <location>
        <begin position="23"/>
        <end position="190"/>
    </location>
</feature>
<dbReference type="InterPro" id="IPR027385">
    <property type="entry name" value="Beta-barrel_OMP"/>
</dbReference>
<evidence type="ECO:0000256" key="2">
    <source>
        <dbReference type="SAM" id="SignalP"/>
    </source>
</evidence>
<evidence type="ECO:0000256" key="1">
    <source>
        <dbReference type="ARBA" id="ARBA00022729"/>
    </source>
</evidence>
<organism evidence="4 5">
    <name type="scientific">Jejuia pallidilutea</name>
    <dbReference type="NCBI Taxonomy" id="504487"/>
    <lineage>
        <taxon>Bacteria</taxon>
        <taxon>Pseudomonadati</taxon>
        <taxon>Bacteroidota</taxon>
        <taxon>Flavobacteriia</taxon>
        <taxon>Flavobacteriales</taxon>
        <taxon>Flavobacteriaceae</taxon>
        <taxon>Jejuia</taxon>
    </lineage>
</organism>
<keyword evidence="1 2" id="KW-0732">Signal</keyword>
<proteinExistence type="predicted"/>
<dbReference type="AlphaFoldDB" id="A0A362WZD8"/>
<accession>A0A362WZD8</accession>
<gene>
    <name evidence="4" type="ORF">CLV33_106129</name>
</gene>
<comment type="caution">
    <text evidence="4">The sequence shown here is derived from an EMBL/GenBank/DDBJ whole genome shotgun (WGS) entry which is preliminary data.</text>
</comment>